<sequence>MHGVRISKGDKHANWYRLVPTSTNSALDQKQHVPTPCRSFPCSDPSRRLPCVFRFQPTALSSLARFLE</sequence>
<organism evidence="1 2">
    <name type="scientific">Ajellomyces capsulatus</name>
    <name type="common">Darling's disease fungus</name>
    <name type="synonym">Histoplasma capsulatum</name>
    <dbReference type="NCBI Taxonomy" id="5037"/>
    <lineage>
        <taxon>Eukaryota</taxon>
        <taxon>Fungi</taxon>
        <taxon>Dikarya</taxon>
        <taxon>Ascomycota</taxon>
        <taxon>Pezizomycotina</taxon>
        <taxon>Eurotiomycetes</taxon>
        <taxon>Eurotiomycetidae</taxon>
        <taxon>Onygenales</taxon>
        <taxon>Ajellomycetaceae</taxon>
        <taxon>Histoplasma</taxon>
    </lineage>
</organism>
<gene>
    <name evidence="1" type="ORF">I7I52_10904</name>
</gene>
<dbReference type="EMBL" id="JAEVHI010000002">
    <property type="protein sequence ID" value="KAG5300322.1"/>
    <property type="molecule type" value="Genomic_DNA"/>
</dbReference>
<reference evidence="1 2" key="1">
    <citation type="submission" date="2021-01" db="EMBL/GenBank/DDBJ databases">
        <title>Chromosome-level genome assembly of a human fungal pathogen reveals clustering of transcriptionally co-regulated genes.</title>
        <authorList>
            <person name="Voorhies M."/>
            <person name="Cohen S."/>
            <person name="Shea T.P."/>
            <person name="Petrus S."/>
            <person name="Munoz J.F."/>
            <person name="Poplawski S."/>
            <person name="Goldman W.E."/>
            <person name="Michael T."/>
            <person name="Cuomo C.A."/>
            <person name="Sil A."/>
            <person name="Beyhan S."/>
        </authorList>
    </citation>
    <scope>NUCLEOTIDE SEQUENCE [LARGE SCALE GENOMIC DNA]</scope>
    <source>
        <strain evidence="1 2">G184AR</strain>
    </source>
</reference>
<proteinExistence type="predicted"/>
<protein>
    <submittedName>
        <fullName evidence="1">Uncharacterized protein</fullName>
    </submittedName>
</protein>
<dbReference type="Proteomes" id="UP000670092">
    <property type="component" value="Unassembled WGS sequence"/>
</dbReference>
<evidence type="ECO:0000313" key="2">
    <source>
        <dbReference type="Proteomes" id="UP000670092"/>
    </source>
</evidence>
<dbReference type="VEuPathDB" id="FungiDB:I7I52_10904"/>
<comment type="caution">
    <text evidence="1">The sequence shown here is derived from an EMBL/GenBank/DDBJ whole genome shotgun (WGS) entry which is preliminary data.</text>
</comment>
<evidence type="ECO:0000313" key="1">
    <source>
        <dbReference type="EMBL" id="KAG5300322.1"/>
    </source>
</evidence>
<accession>A0A8H7YYF2</accession>
<name>A0A8H7YYF2_AJECA</name>
<dbReference type="AlphaFoldDB" id="A0A8H7YYF2"/>